<dbReference type="SMART" id="SM00642">
    <property type="entry name" value="Aamy"/>
    <property type="match status" value="1"/>
</dbReference>
<protein>
    <submittedName>
        <fullName evidence="4">Glycosidase</fullName>
    </submittedName>
</protein>
<dbReference type="InterPro" id="IPR006047">
    <property type="entry name" value="GH13_cat_dom"/>
</dbReference>
<gene>
    <name evidence="4" type="ORF">SAMN05216275_11554</name>
</gene>
<dbReference type="GO" id="GO:0005975">
    <property type="term" value="P:carbohydrate metabolic process"/>
    <property type="evidence" value="ECO:0007669"/>
    <property type="project" value="InterPro"/>
</dbReference>
<dbReference type="InterPro" id="IPR017853">
    <property type="entry name" value="GH"/>
</dbReference>
<dbReference type="Proteomes" id="UP000199111">
    <property type="component" value="Unassembled WGS sequence"/>
</dbReference>
<organism evidence="4 5">
    <name type="scientific">Streptosporangium canum</name>
    <dbReference type="NCBI Taxonomy" id="324952"/>
    <lineage>
        <taxon>Bacteria</taxon>
        <taxon>Bacillati</taxon>
        <taxon>Actinomycetota</taxon>
        <taxon>Actinomycetes</taxon>
        <taxon>Streptosporangiales</taxon>
        <taxon>Streptosporangiaceae</taxon>
        <taxon>Streptosporangium</taxon>
    </lineage>
</organism>
<dbReference type="CDD" id="cd11354">
    <property type="entry name" value="AmyAc_bac_CMD_like"/>
    <property type="match status" value="1"/>
</dbReference>
<dbReference type="RefSeq" id="WP_093888882.1">
    <property type="nucleotide sequence ID" value="NZ_FOQY01000015.1"/>
</dbReference>
<keyword evidence="5" id="KW-1185">Reference proteome</keyword>
<dbReference type="Gene3D" id="3.20.20.80">
    <property type="entry name" value="Glycosidases"/>
    <property type="match status" value="1"/>
</dbReference>
<dbReference type="GO" id="GO:0016798">
    <property type="term" value="F:hydrolase activity, acting on glycosyl bonds"/>
    <property type="evidence" value="ECO:0007669"/>
    <property type="project" value="UniProtKB-KW"/>
</dbReference>
<feature type="domain" description="Glycosyl hydrolase family 13 catalytic" evidence="3">
    <location>
        <begin position="12"/>
        <end position="357"/>
    </location>
</feature>
<sequence length="441" mass="48818">MAAWVDHTIFWHVYPLGFADAESAAPAPGTPVRHRLRQLEPWLDYAVDLGCSGLLLGPIFAAETHGYDTVDHFRIDPRLGDDEDFDRLVAAARARGLRIVLDGVFNHVGRGFPAFARATAADPDPRYARWFRPSGEGDGPDYATFEGHHRLVALNHEEPEVLDHVVRVMDHWLDRGASGWRLDAAYAVPAGFWRGVLARVRPLHPDAWFVGEVIHGDYAEYVMVSGLDSVTQYELWKAIWSSLNDGNFFELAWTLDRHNSLLDAVPPPLTFVGNHDVTRLASRLADERHLGHALAVLFTVGGVPSVYYGDEQAFHGVKEEREGGDDAIRPAFPGRPDALSPLGWPVYRLHQRLIGLRRRHPWLVRAHTAAHHLTNRTVALVSTGADDPGLRIVTLLNTDDRPCLFPLETGGLTVEETSEPAPASGDPALVPAHGWTVLSGR</sequence>
<evidence type="ECO:0000313" key="5">
    <source>
        <dbReference type="Proteomes" id="UP000199111"/>
    </source>
</evidence>
<keyword evidence="1" id="KW-0378">Hydrolase</keyword>
<dbReference type="EMBL" id="FOQY01000015">
    <property type="protein sequence ID" value="SFJ99651.1"/>
    <property type="molecule type" value="Genomic_DNA"/>
</dbReference>
<dbReference type="Pfam" id="PF00128">
    <property type="entry name" value="Alpha-amylase"/>
    <property type="match status" value="1"/>
</dbReference>
<evidence type="ECO:0000256" key="2">
    <source>
        <dbReference type="ARBA" id="ARBA00023295"/>
    </source>
</evidence>
<evidence type="ECO:0000256" key="1">
    <source>
        <dbReference type="ARBA" id="ARBA00022801"/>
    </source>
</evidence>
<keyword evidence="2 4" id="KW-0326">Glycosidase</keyword>
<dbReference type="AlphaFoldDB" id="A0A1I3VZQ7"/>
<evidence type="ECO:0000259" key="3">
    <source>
        <dbReference type="SMART" id="SM00642"/>
    </source>
</evidence>
<name>A0A1I3VZQ7_9ACTN</name>
<dbReference type="PANTHER" id="PTHR10357">
    <property type="entry name" value="ALPHA-AMYLASE FAMILY MEMBER"/>
    <property type="match status" value="1"/>
</dbReference>
<proteinExistence type="predicted"/>
<dbReference type="SUPFAM" id="SSF51445">
    <property type="entry name" value="(Trans)glycosidases"/>
    <property type="match status" value="1"/>
</dbReference>
<reference evidence="5" key="1">
    <citation type="submission" date="2016-10" db="EMBL/GenBank/DDBJ databases">
        <authorList>
            <person name="Varghese N."/>
            <person name="Submissions S."/>
        </authorList>
    </citation>
    <scope>NUCLEOTIDE SEQUENCE [LARGE SCALE GENOMIC DNA]</scope>
    <source>
        <strain evidence="5">CGMCC 4.2126</strain>
    </source>
</reference>
<dbReference type="GeneID" id="96300157"/>
<dbReference type="PANTHER" id="PTHR10357:SF210">
    <property type="entry name" value="MALTODEXTRIN GLUCOSIDASE"/>
    <property type="match status" value="1"/>
</dbReference>
<evidence type="ECO:0000313" key="4">
    <source>
        <dbReference type="EMBL" id="SFJ99651.1"/>
    </source>
</evidence>
<accession>A0A1I3VZQ7</accession>